<organism evidence="5 6">
    <name type="scientific">Nocardioides jejuensis</name>
    <dbReference type="NCBI Taxonomy" id="2502782"/>
    <lineage>
        <taxon>Bacteria</taxon>
        <taxon>Bacillati</taxon>
        <taxon>Actinomycetota</taxon>
        <taxon>Actinomycetes</taxon>
        <taxon>Propionibacteriales</taxon>
        <taxon>Nocardioidaceae</taxon>
        <taxon>Nocardioides</taxon>
    </lineage>
</organism>
<feature type="signal peptide" evidence="3">
    <location>
        <begin position="1"/>
        <end position="32"/>
    </location>
</feature>
<dbReference type="InterPro" id="IPR029058">
    <property type="entry name" value="AB_hydrolase_fold"/>
</dbReference>
<dbReference type="GO" id="GO:0008239">
    <property type="term" value="F:dipeptidyl-peptidase activity"/>
    <property type="evidence" value="ECO:0007669"/>
    <property type="project" value="InterPro"/>
</dbReference>
<name>A0A4R1CDN1_9ACTN</name>
<dbReference type="InterPro" id="IPR000383">
    <property type="entry name" value="Xaa-Pro-like_dom"/>
</dbReference>
<gene>
    <name evidence="5" type="ORF">EPD65_08295</name>
</gene>
<evidence type="ECO:0000313" key="6">
    <source>
        <dbReference type="Proteomes" id="UP000295453"/>
    </source>
</evidence>
<dbReference type="GO" id="GO:0052689">
    <property type="term" value="F:carboxylic ester hydrolase activity"/>
    <property type="evidence" value="ECO:0007669"/>
    <property type="project" value="UniProtKB-ARBA"/>
</dbReference>
<dbReference type="Gene3D" id="3.40.50.1820">
    <property type="entry name" value="alpha/beta hydrolase"/>
    <property type="match status" value="2"/>
</dbReference>
<accession>A0A4R1CDN1</accession>
<keyword evidence="6" id="KW-1185">Reference proteome</keyword>
<evidence type="ECO:0000313" key="5">
    <source>
        <dbReference type="EMBL" id="TCJ28325.1"/>
    </source>
</evidence>
<dbReference type="AlphaFoldDB" id="A0A4R1CDN1"/>
<evidence type="ECO:0000256" key="1">
    <source>
        <dbReference type="ARBA" id="ARBA00008645"/>
    </source>
</evidence>
<dbReference type="Proteomes" id="UP000295453">
    <property type="component" value="Unassembled WGS sequence"/>
</dbReference>
<dbReference type="Pfam" id="PF02129">
    <property type="entry name" value="Peptidase_S15"/>
    <property type="match status" value="1"/>
</dbReference>
<dbReference type="SUPFAM" id="SSF53474">
    <property type="entry name" value="alpha/beta-Hydrolases"/>
    <property type="match status" value="1"/>
</dbReference>
<evidence type="ECO:0000256" key="3">
    <source>
        <dbReference type="SAM" id="SignalP"/>
    </source>
</evidence>
<dbReference type="InterPro" id="IPR008979">
    <property type="entry name" value="Galactose-bd-like_sf"/>
</dbReference>
<dbReference type="InterPro" id="IPR013736">
    <property type="entry name" value="Xaa-Pro_dipept_C"/>
</dbReference>
<evidence type="ECO:0000256" key="2">
    <source>
        <dbReference type="ARBA" id="ARBA00022801"/>
    </source>
</evidence>
<dbReference type="InterPro" id="IPR050261">
    <property type="entry name" value="FrsA_esterase"/>
</dbReference>
<dbReference type="PANTHER" id="PTHR22946:SF9">
    <property type="entry name" value="POLYKETIDE TRANSFERASE AF380"/>
    <property type="match status" value="1"/>
</dbReference>
<dbReference type="EMBL" id="SJZJ01000011">
    <property type="protein sequence ID" value="TCJ28325.1"/>
    <property type="molecule type" value="Genomic_DNA"/>
</dbReference>
<dbReference type="SUPFAM" id="SSF49785">
    <property type="entry name" value="Galactose-binding domain-like"/>
    <property type="match status" value="1"/>
</dbReference>
<reference evidence="5 6" key="1">
    <citation type="submission" date="2019-03" db="EMBL/GenBank/DDBJ databases">
        <authorList>
            <person name="Kim M.K.M."/>
        </authorList>
    </citation>
    <scope>NUCLEOTIDE SEQUENCE [LARGE SCALE GENOMIC DNA]</scope>
    <source>
        <strain evidence="5 6">18JY15-6</strain>
    </source>
</reference>
<keyword evidence="3" id="KW-0732">Signal</keyword>
<dbReference type="RefSeq" id="WP_131583037.1">
    <property type="nucleotide sequence ID" value="NZ_SJZJ01000011.1"/>
</dbReference>
<dbReference type="PANTHER" id="PTHR22946">
    <property type="entry name" value="DIENELACTONE HYDROLASE DOMAIN-CONTAINING PROTEIN-RELATED"/>
    <property type="match status" value="1"/>
</dbReference>
<keyword evidence="2 5" id="KW-0378">Hydrolase</keyword>
<comment type="caution">
    <text evidence="5">The sequence shown here is derived from an EMBL/GenBank/DDBJ whole genome shotgun (WGS) entry which is preliminary data.</text>
</comment>
<sequence>MLSRSRASRVAPLAALAAAATALVAPALPAFAAPAFSVQTLHFAVTTGPDNGTACDIIGDLYLPSSASATSRVPAILTTNGFGGSKNDQAAWGEKFATDGYAVLSYSGLGFGGSSCKITLDDPDWDGKAASQLVSYLGGKDGIAFLDAKHTQPAPALDVVRRDPRDHDNLPSTNDPRVGLIGGSYGGGFQFAAASVDKRVDALVPIITWNDLSYSLAPNNTDRVAPDRVTSTNSGTTKLAWGLGFSALGLTGDLQNGQIPGDPLPCPNFADWVCPALLTAGTTGYFSPAAVAASRHASVASYIAQVKVPTLLMQGQADTLFNLNEATATYKALRAQGTVVKMVWQHYGHSSAGMLPGENDYLVGRASAWFARYLKGQAVATGPQFSYYRDWLDTGDAGATFAQSASFPVGTAKTWRLSGKNALTTGLAAAGSQAFLTPPAGLPTSFPETDVIGGYVKNPVADALDVPGTYAAWSTPALTANVDVVGSPVATLKVNAPTAALTQGAGEAGQLVLFLKVQDVDAAGHATTIHALEAPVRIADVTKPFTATMPAFVHRFAPGHTIRFVVAGGSINYRGGLTPVAVTIASGSGQTLKLPVVP</sequence>
<evidence type="ECO:0000259" key="4">
    <source>
        <dbReference type="SMART" id="SM00939"/>
    </source>
</evidence>
<proteinExistence type="inferred from homology"/>
<feature type="chain" id="PRO_5020645396" evidence="3">
    <location>
        <begin position="33"/>
        <end position="598"/>
    </location>
</feature>
<dbReference type="Gene3D" id="2.60.120.260">
    <property type="entry name" value="Galactose-binding domain-like"/>
    <property type="match status" value="1"/>
</dbReference>
<dbReference type="OrthoDB" id="9804819at2"/>
<dbReference type="SMART" id="SM00939">
    <property type="entry name" value="PepX_C"/>
    <property type="match status" value="1"/>
</dbReference>
<feature type="domain" description="Xaa-Pro dipeptidyl-peptidase C-terminal" evidence="4">
    <location>
        <begin position="367"/>
        <end position="595"/>
    </location>
</feature>
<protein>
    <submittedName>
        <fullName evidence="5">Alpha/beta fold hydrolase</fullName>
    </submittedName>
</protein>
<comment type="similarity">
    <text evidence="1">Belongs to the AB hydrolase superfamily.</text>
</comment>